<dbReference type="SUPFAM" id="SSF53448">
    <property type="entry name" value="Nucleotide-diphospho-sugar transferases"/>
    <property type="match status" value="1"/>
</dbReference>
<dbReference type="GeneID" id="34685373"/>
<reference evidence="8 9" key="1">
    <citation type="submission" date="2014-12" db="EMBL/GenBank/DDBJ databases">
        <authorList>
            <person name="Neuveglise Cecile"/>
        </authorList>
    </citation>
    <scope>NUCLEOTIDE SEQUENCE [LARGE SCALE GENOMIC DNA]</scope>
    <source>
        <strain evidence="8 9">CBS 12615</strain>
    </source>
</reference>
<name>A0A0C7MWF3_9SACH</name>
<keyword evidence="9" id="KW-1185">Reference proteome</keyword>
<dbReference type="Gene3D" id="3.90.550.10">
    <property type="entry name" value="Spore Coat Polysaccharide Biosynthesis Protein SpsA, Chain A"/>
    <property type="match status" value="1"/>
</dbReference>
<dbReference type="FunFam" id="3.90.550.10:FF:000051">
    <property type="entry name" value="Alpha-1,2-mannosyltransferase (Ktr4)"/>
    <property type="match status" value="1"/>
</dbReference>
<proteinExistence type="inferred from homology"/>
<dbReference type="GO" id="GO:0006493">
    <property type="term" value="P:protein O-linked glycosylation"/>
    <property type="evidence" value="ECO:0007669"/>
    <property type="project" value="EnsemblFungi"/>
</dbReference>
<dbReference type="OrthoDB" id="439943at2759"/>
<evidence type="ECO:0000256" key="4">
    <source>
        <dbReference type="ARBA" id="ARBA00022679"/>
    </source>
</evidence>
<accession>A0A0C7MWF3</accession>
<dbReference type="RefSeq" id="XP_022628162.1">
    <property type="nucleotide sequence ID" value="XM_022772727.1"/>
</dbReference>
<dbReference type="GO" id="GO:0005794">
    <property type="term" value="C:Golgi apparatus"/>
    <property type="evidence" value="ECO:0007669"/>
    <property type="project" value="TreeGrafter"/>
</dbReference>
<keyword evidence="7" id="KW-0472">Membrane</keyword>
<dbReference type="PANTHER" id="PTHR31121">
    <property type="entry name" value="ALPHA-1,2 MANNOSYLTRANSFERASE KTR1"/>
    <property type="match status" value="1"/>
</dbReference>
<dbReference type="InterPro" id="IPR002685">
    <property type="entry name" value="Glyco_trans_15"/>
</dbReference>
<evidence type="ECO:0000256" key="7">
    <source>
        <dbReference type="SAM" id="Phobius"/>
    </source>
</evidence>
<dbReference type="STRING" id="1245769.A0A0C7MWF3"/>
<dbReference type="GO" id="GO:0006491">
    <property type="term" value="P:N-glycan processing"/>
    <property type="evidence" value="ECO:0007669"/>
    <property type="project" value="EnsemblFungi"/>
</dbReference>
<dbReference type="InterPro" id="IPR029044">
    <property type="entry name" value="Nucleotide-diphossugar_trans"/>
</dbReference>
<comment type="similarity">
    <text evidence="2">Belongs to the glycosyltransferase 15 family.</text>
</comment>
<dbReference type="PIRSF" id="PIRSF018153">
    <property type="entry name" value="Glyco_trans_15"/>
    <property type="match status" value="1"/>
</dbReference>
<keyword evidence="3" id="KW-0328">Glycosyltransferase</keyword>
<dbReference type="Proteomes" id="UP000054304">
    <property type="component" value="Unassembled WGS sequence"/>
</dbReference>
<evidence type="ECO:0000256" key="1">
    <source>
        <dbReference type="ARBA" id="ARBA00004606"/>
    </source>
</evidence>
<dbReference type="EMBL" id="LN736363">
    <property type="protein sequence ID" value="CEP61930.1"/>
    <property type="molecule type" value="Genomic_DNA"/>
</dbReference>
<dbReference type="GO" id="GO:0000026">
    <property type="term" value="F:alpha-1,2-mannosyltransferase activity"/>
    <property type="evidence" value="ECO:0007669"/>
    <property type="project" value="TreeGrafter"/>
</dbReference>
<dbReference type="GO" id="GO:0000032">
    <property type="term" value="P:cell wall mannoprotein biosynthetic process"/>
    <property type="evidence" value="ECO:0007669"/>
    <property type="project" value="TreeGrafter"/>
</dbReference>
<comment type="subcellular location">
    <subcellularLocation>
        <location evidence="1">Membrane</location>
        <topology evidence="1">Single-pass type II membrane protein</topology>
    </subcellularLocation>
</comment>
<dbReference type="GO" id="GO:0016020">
    <property type="term" value="C:membrane"/>
    <property type="evidence" value="ECO:0007669"/>
    <property type="project" value="UniProtKB-SubCell"/>
</dbReference>
<keyword evidence="7" id="KW-0812">Transmembrane</keyword>
<dbReference type="PANTHER" id="PTHR31121:SF11">
    <property type="entry name" value="MANNOSYLTRANSFERASE KTR3-RELATED"/>
    <property type="match status" value="1"/>
</dbReference>
<dbReference type="HOGENOM" id="CLU_024327_4_1_1"/>
<dbReference type="AlphaFoldDB" id="A0A0C7MWF3"/>
<evidence type="ECO:0000256" key="2">
    <source>
        <dbReference type="ARBA" id="ARBA00007677"/>
    </source>
</evidence>
<gene>
    <name evidence="8" type="ORF">LALA0_S04e03884g</name>
</gene>
<evidence type="ECO:0000313" key="9">
    <source>
        <dbReference type="Proteomes" id="UP000054304"/>
    </source>
</evidence>
<feature type="transmembrane region" description="Helical" evidence="7">
    <location>
        <begin position="24"/>
        <end position="42"/>
    </location>
</feature>
<evidence type="ECO:0000313" key="8">
    <source>
        <dbReference type="EMBL" id="CEP61930.1"/>
    </source>
</evidence>
<feature type="active site" description="Nucleophile" evidence="6">
    <location>
        <position position="300"/>
    </location>
</feature>
<protein>
    <submittedName>
        <fullName evidence="8">LALA0S04e03884g1_1</fullName>
    </submittedName>
</protein>
<keyword evidence="5" id="KW-0735">Signal-anchor</keyword>
<evidence type="ECO:0000256" key="6">
    <source>
        <dbReference type="PIRSR" id="PIRSR018153-1"/>
    </source>
</evidence>
<sequence>MAPATRKKLMPKSAILVKKYQRPIRIGFISFVTVLCIIFLLHTPPQRVHKLSKNFKQLSNKLPLVDPQTLAKPHADKVQKVKYPENDGTREKAAFVILARNSDLWPLVSSIRNVEDRFNRRFQYDFVFLNDVPFDEEFIRVTSSLISGTTKYGLVPKEHWSVPEWIEEDKATKAREKMTAEGVIYGDSVPYRHMCRFESGFFFQHELLKDYEYYWRVDPDIRIFCDIHYDVFKFMKLNNKKYGFILSLTEYEETIPTLWDTTKRFIKEYPKHVSKSNLMDFVSDDNGDTYNRCHFWSNFEIGSLDFWRSEAYQDYFNYLDKSGGFFYERWGDAPVHSIAAALFLDKTELHFFDGFGYYHPDFYSCPVEESIRIQNQCSCNPADDNTWYDYYFCTRKYFDAQKLSLPPGVKNI</sequence>
<evidence type="ECO:0000256" key="3">
    <source>
        <dbReference type="ARBA" id="ARBA00022676"/>
    </source>
</evidence>
<dbReference type="Pfam" id="PF01793">
    <property type="entry name" value="Glyco_transf_15"/>
    <property type="match status" value="1"/>
</dbReference>
<organism evidence="8 9">
    <name type="scientific">Lachancea lanzarotensis</name>
    <dbReference type="NCBI Taxonomy" id="1245769"/>
    <lineage>
        <taxon>Eukaryota</taxon>
        <taxon>Fungi</taxon>
        <taxon>Dikarya</taxon>
        <taxon>Ascomycota</taxon>
        <taxon>Saccharomycotina</taxon>
        <taxon>Saccharomycetes</taxon>
        <taxon>Saccharomycetales</taxon>
        <taxon>Saccharomycetaceae</taxon>
        <taxon>Lachancea</taxon>
    </lineage>
</organism>
<evidence type="ECO:0000256" key="5">
    <source>
        <dbReference type="ARBA" id="ARBA00022968"/>
    </source>
</evidence>
<keyword evidence="7" id="KW-1133">Transmembrane helix</keyword>
<keyword evidence="4" id="KW-0808">Transferase</keyword>